<reference evidence="3 4" key="1">
    <citation type="submission" date="2014-02" db="EMBL/GenBank/DDBJ databases">
        <title>Draft Genome of Hylemonella gracilis isolated from the Niagara River.</title>
        <authorList>
            <person name="Pawlowski D.R."/>
            <person name="Koudelka G.B."/>
        </authorList>
    </citation>
    <scope>NUCLEOTIDE SEQUENCE [LARGE SCALE GENOMIC DNA]</scope>
    <source>
        <strain evidence="3 4">Niagara R</strain>
    </source>
</reference>
<dbReference type="PRINTS" id="PR00689">
    <property type="entry name" value="ACOABINDINGP"/>
</dbReference>
<dbReference type="Pfam" id="PF00887">
    <property type="entry name" value="ACBP"/>
    <property type="match status" value="1"/>
</dbReference>
<organism evidence="3 4">
    <name type="scientific">Hylemonella gracilis str. Niagara R</name>
    <dbReference type="NCBI Taxonomy" id="1458275"/>
    <lineage>
        <taxon>Bacteria</taxon>
        <taxon>Pseudomonadati</taxon>
        <taxon>Pseudomonadota</taxon>
        <taxon>Betaproteobacteria</taxon>
        <taxon>Burkholderiales</taxon>
        <taxon>Comamonadaceae</taxon>
        <taxon>Hylemonella</taxon>
    </lineage>
</organism>
<evidence type="ECO:0000313" key="3">
    <source>
        <dbReference type="EMBL" id="EYC50701.1"/>
    </source>
</evidence>
<gene>
    <name evidence="3" type="ORF">AZ34_06235</name>
</gene>
<keyword evidence="1" id="KW-0446">Lipid-binding</keyword>
<protein>
    <submittedName>
        <fullName evidence="3">Acyl-CoA-binding protein</fullName>
    </submittedName>
</protein>
<dbReference type="InterPro" id="IPR000582">
    <property type="entry name" value="Acyl-CoA-binding_protein"/>
</dbReference>
<dbReference type="PANTHER" id="PTHR23310">
    <property type="entry name" value="ACYL-COA-BINDING PROTEIN, ACBP"/>
    <property type="match status" value="1"/>
</dbReference>
<evidence type="ECO:0000313" key="4">
    <source>
        <dbReference type="Proteomes" id="UP000023268"/>
    </source>
</evidence>
<proteinExistence type="predicted"/>
<dbReference type="Gene3D" id="1.20.80.10">
    <property type="match status" value="1"/>
</dbReference>
<feature type="domain" description="ACB" evidence="2">
    <location>
        <begin position="1"/>
        <end position="81"/>
    </location>
</feature>
<accession>A0A016XFT8</accession>
<dbReference type="PANTHER" id="PTHR23310:SF124">
    <property type="entry name" value="ACB DOMAIN-CONTAINING PROTEIN"/>
    <property type="match status" value="1"/>
</dbReference>
<dbReference type="GO" id="GO:0006631">
    <property type="term" value="P:fatty acid metabolic process"/>
    <property type="evidence" value="ECO:0007669"/>
    <property type="project" value="TreeGrafter"/>
</dbReference>
<dbReference type="RefSeq" id="WP_035605966.1">
    <property type="nucleotide sequence ID" value="NZ_JEMG01000001.1"/>
</dbReference>
<dbReference type="SUPFAM" id="SSF47027">
    <property type="entry name" value="Acyl-CoA binding protein"/>
    <property type="match status" value="1"/>
</dbReference>
<dbReference type="STRING" id="1458275.AZ34_06235"/>
<dbReference type="InterPro" id="IPR014352">
    <property type="entry name" value="FERM/acyl-CoA-bd_prot_sf"/>
</dbReference>
<evidence type="ECO:0000259" key="2">
    <source>
        <dbReference type="PROSITE" id="PS51228"/>
    </source>
</evidence>
<dbReference type="eggNOG" id="COG4281">
    <property type="taxonomic scope" value="Bacteria"/>
</dbReference>
<dbReference type="Proteomes" id="UP000023268">
    <property type="component" value="Unassembled WGS sequence"/>
</dbReference>
<sequence>MIEEFTVAIERSKALKSRPDSPMLLKLYGLYKQGTAGDNATPKPGFGDMMARTKWTAWTECKGLSQEEAMQRYIDLVAGLE</sequence>
<comment type="caution">
    <text evidence="3">The sequence shown here is derived from an EMBL/GenBank/DDBJ whole genome shotgun (WGS) entry which is preliminary data.</text>
</comment>
<dbReference type="EMBL" id="JEMG01000001">
    <property type="protein sequence ID" value="EYC50701.1"/>
    <property type="molecule type" value="Genomic_DNA"/>
</dbReference>
<dbReference type="AlphaFoldDB" id="A0A016XFT8"/>
<name>A0A016XFT8_9BURK</name>
<evidence type="ECO:0000256" key="1">
    <source>
        <dbReference type="ARBA" id="ARBA00023121"/>
    </source>
</evidence>
<dbReference type="PROSITE" id="PS51228">
    <property type="entry name" value="ACB_2"/>
    <property type="match status" value="1"/>
</dbReference>
<dbReference type="GO" id="GO:0000062">
    <property type="term" value="F:fatty-acyl-CoA binding"/>
    <property type="evidence" value="ECO:0007669"/>
    <property type="project" value="InterPro"/>
</dbReference>
<dbReference type="InterPro" id="IPR035984">
    <property type="entry name" value="Acyl-CoA-binding_sf"/>
</dbReference>